<gene>
    <name evidence="2" type="ORF">FACUT_3704</name>
</gene>
<keyword evidence="3" id="KW-1185">Reference proteome</keyword>
<feature type="compositionally biased region" description="Polar residues" evidence="1">
    <location>
        <begin position="1"/>
        <end position="11"/>
    </location>
</feature>
<reference evidence="2 3" key="1">
    <citation type="submission" date="2020-01" db="EMBL/GenBank/DDBJ databases">
        <title>Identification and distribution of gene clusters putatively required for synthesis of sphingolipid metabolism inhibitors in phylogenetically diverse species of the filamentous fungus Fusarium.</title>
        <authorList>
            <person name="Kim H.-S."/>
            <person name="Busman M."/>
            <person name="Brown D.W."/>
            <person name="Divon H."/>
            <person name="Uhlig S."/>
            <person name="Proctor R.H."/>
        </authorList>
    </citation>
    <scope>NUCLEOTIDE SEQUENCE [LARGE SCALE GENOMIC DNA]</scope>
    <source>
        <strain evidence="2 3">NRRL 13308</strain>
    </source>
</reference>
<evidence type="ECO:0000313" key="2">
    <source>
        <dbReference type="EMBL" id="KAF4440181.1"/>
    </source>
</evidence>
<dbReference type="Proteomes" id="UP000536711">
    <property type="component" value="Unassembled WGS sequence"/>
</dbReference>
<dbReference type="AlphaFoldDB" id="A0A8H4JYH6"/>
<accession>A0A8H4JYH6</accession>
<organism evidence="2 3">
    <name type="scientific">Fusarium acutatum</name>
    <dbReference type="NCBI Taxonomy" id="78861"/>
    <lineage>
        <taxon>Eukaryota</taxon>
        <taxon>Fungi</taxon>
        <taxon>Dikarya</taxon>
        <taxon>Ascomycota</taxon>
        <taxon>Pezizomycotina</taxon>
        <taxon>Sordariomycetes</taxon>
        <taxon>Hypocreomycetidae</taxon>
        <taxon>Hypocreales</taxon>
        <taxon>Nectriaceae</taxon>
        <taxon>Fusarium</taxon>
        <taxon>Fusarium fujikuroi species complex</taxon>
    </lineage>
</organism>
<name>A0A8H4JYH6_9HYPO</name>
<evidence type="ECO:0000256" key="1">
    <source>
        <dbReference type="SAM" id="MobiDB-lite"/>
    </source>
</evidence>
<protein>
    <submittedName>
        <fullName evidence="2">Uncharacterized protein</fullName>
    </submittedName>
</protein>
<proteinExistence type="predicted"/>
<evidence type="ECO:0000313" key="3">
    <source>
        <dbReference type="Proteomes" id="UP000536711"/>
    </source>
</evidence>
<dbReference type="OrthoDB" id="10401451at2759"/>
<feature type="region of interest" description="Disordered" evidence="1">
    <location>
        <begin position="1"/>
        <end position="25"/>
    </location>
</feature>
<dbReference type="EMBL" id="JAADJF010000080">
    <property type="protein sequence ID" value="KAF4440181.1"/>
    <property type="molecule type" value="Genomic_DNA"/>
</dbReference>
<comment type="caution">
    <text evidence="2">The sequence shown here is derived from an EMBL/GenBank/DDBJ whole genome shotgun (WGS) entry which is preliminary data.</text>
</comment>
<sequence>MSTSQDTNSESRSPKVYTLSPGHSVSIPIDDLVACAEEQNTKKMSTPQNTRETHGSVDARESLANQVQHDIDFAKTLSERFLCHILKHKSLEEWIHISITNTRKALNMYNDLTAMEDIKKINPRSGLKAIFNRKHHEPSIDACGKNLKTCHSSLLAAITILSQFELVDIANEIAASKDRAKNRACSMPPRALKPKA</sequence>